<feature type="domain" description="HTH tetR-type" evidence="5">
    <location>
        <begin position="1"/>
        <end position="54"/>
    </location>
</feature>
<dbReference type="Pfam" id="PF00440">
    <property type="entry name" value="TetR_N"/>
    <property type="match status" value="1"/>
</dbReference>
<dbReference type="PANTHER" id="PTHR30055:SF234">
    <property type="entry name" value="HTH-TYPE TRANSCRIPTIONAL REGULATOR BETI"/>
    <property type="match status" value="1"/>
</dbReference>
<dbReference type="InterPro" id="IPR001647">
    <property type="entry name" value="HTH_TetR"/>
</dbReference>
<evidence type="ECO:0000313" key="6">
    <source>
        <dbReference type="EMBL" id="TQS40146.1"/>
    </source>
</evidence>
<keyword evidence="7" id="KW-1185">Reference proteome</keyword>
<dbReference type="GO" id="GO:0000976">
    <property type="term" value="F:transcription cis-regulatory region binding"/>
    <property type="evidence" value="ECO:0007669"/>
    <property type="project" value="TreeGrafter"/>
</dbReference>
<dbReference type="Gene3D" id="1.10.357.10">
    <property type="entry name" value="Tetracycline Repressor, domain 2"/>
    <property type="match status" value="1"/>
</dbReference>
<gene>
    <name evidence="6" type="ORF">FL583_36345</name>
</gene>
<dbReference type="InterPro" id="IPR036271">
    <property type="entry name" value="Tet_transcr_reg_TetR-rel_C_sf"/>
</dbReference>
<dbReference type="Pfam" id="PF21597">
    <property type="entry name" value="TetR_C_43"/>
    <property type="match status" value="1"/>
</dbReference>
<dbReference type="SUPFAM" id="SSF46689">
    <property type="entry name" value="Homeodomain-like"/>
    <property type="match status" value="1"/>
</dbReference>
<dbReference type="SUPFAM" id="SSF48498">
    <property type="entry name" value="Tetracyclin repressor-like, C-terminal domain"/>
    <property type="match status" value="1"/>
</dbReference>
<accession>A0A545AFM0</accession>
<dbReference type="InterPro" id="IPR009057">
    <property type="entry name" value="Homeodomain-like_sf"/>
</dbReference>
<dbReference type="GO" id="GO:0003700">
    <property type="term" value="F:DNA-binding transcription factor activity"/>
    <property type="evidence" value="ECO:0007669"/>
    <property type="project" value="TreeGrafter"/>
</dbReference>
<reference evidence="6 7" key="1">
    <citation type="submission" date="2019-07" db="EMBL/GenBank/DDBJ databases">
        <title>Cryptosporangium phraense sp. nov., isolated from plant litter.</title>
        <authorList>
            <person name="Suriyachadkun C."/>
        </authorList>
    </citation>
    <scope>NUCLEOTIDE SEQUENCE [LARGE SCALE GENOMIC DNA]</scope>
    <source>
        <strain evidence="6 7">A-T 5661</strain>
    </source>
</reference>
<dbReference type="OrthoDB" id="9795011at2"/>
<name>A0A545AFM0_9ACTN</name>
<dbReference type="InParanoid" id="A0A545AFM0"/>
<evidence type="ECO:0000256" key="4">
    <source>
        <dbReference type="PROSITE-ProRule" id="PRU00335"/>
    </source>
</evidence>
<dbReference type="InterPro" id="IPR049445">
    <property type="entry name" value="TetR_SbtR-like_C"/>
</dbReference>
<keyword evidence="2 4" id="KW-0238">DNA-binding</keyword>
<keyword evidence="3" id="KW-0804">Transcription</keyword>
<proteinExistence type="predicted"/>
<evidence type="ECO:0000313" key="7">
    <source>
        <dbReference type="Proteomes" id="UP000317982"/>
    </source>
</evidence>
<evidence type="ECO:0000259" key="5">
    <source>
        <dbReference type="PROSITE" id="PS50977"/>
    </source>
</evidence>
<evidence type="ECO:0000256" key="1">
    <source>
        <dbReference type="ARBA" id="ARBA00023015"/>
    </source>
</evidence>
<evidence type="ECO:0000256" key="3">
    <source>
        <dbReference type="ARBA" id="ARBA00023163"/>
    </source>
</evidence>
<dbReference type="AlphaFoldDB" id="A0A545AFM0"/>
<dbReference type="PANTHER" id="PTHR30055">
    <property type="entry name" value="HTH-TYPE TRANSCRIPTIONAL REGULATOR RUTR"/>
    <property type="match status" value="1"/>
</dbReference>
<dbReference type="EMBL" id="VIRS01000047">
    <property type="protein sequence ID" value="TQS40146.1"/>
    <property type="molecule type" value="Genomic_DNA"/>
</dbReference>
<dbReference type="InterPro" id="IPR050109">
    <property type="entry name" value="HTH-type_TetR-like_transc_reg"/>
</dbReference>
<sequence>MLDAARARIASGDLELPMNAIAKDAGVGVGTMYRHFATRRVLLETLAADSYAALIAEARAAAENPDVAAGLAGLLRAALRCQLDDAALAEVLASSSYECAETLELGRELGEVSLQVLTRARAAGVIRDDVTADDMRRLTCGIRRAVDSGDDSDGTAADRYLDVVLKGLRP</sequence>
<dbReference type="PROSITE" id="PS50977">
    <property type="entry name" value="HTH_TETR_2"/>
    <property type="match status" value="1"/>
</dbReference>
<dbReference type="PRINTS" id="PR00455">
    <property type="entry name" value="HTHTETR"/>
</dbReference>
<evidence type="ECO:0000256" key="2">
    <source>
        <dbReference type="ARBA" id="ARBA00023125"/>
    </source>
</evidence>
<protein>
    <submittedName>
        <fullName evidence="6">Helix-turn-helix transcriptional regulator</fullName>
    </submittedName>
</protein>
<feature type="DNA-binding region" description="H-T-H motif" evidence="4">
    <location>
        <begin position="17"/>
        <end position="36"/>
    </location>
</feature>
<keyword evidence="1" id="KW-0805">Transcription regulation</keyword>
<comment type="caution">
    <text evidence="6">The sequence shown here is derived from an EMBL/GenBank/DDBJ whole genome shotgun (WGS) entry which is preliminary data.</text>
</comment>
<organism evidence="6 7">
    <name type="scientific">Cryptosporangium phraense</name>
    <dbReference type="NCBI Taxonomy" id="2593070"/>
    <lineage>
        <taxon>Bacteria</taxon>
        <taxon>Bacillati</taxon>
        <taxon>Actinomycetota</taxon>
        <taxon>Actinomycetes</taxon>
        <taxon>Cryptosporangiales</taxon>
        <taxon>Cryptosporangiaceae</taxon>
        <taxon>Cryptosporangium</taxon>
    </lineage>
</organism>
<dbReference type="Proteomes" id="UP000317982">
    <property type="component" value="Unassembled WGS sequence"/>
</dbReference>